<dbReference type="GO" id="GO:0009146">
    <property type="term" value="P:purine nucleoside triphosphate catabolic process"/>
    <property type="evidence" value="ECO:0007669"/>
    <property type="project" value="UniProtKB-UniRule"/>
</dbReference>
<evidence type="ECO:0000256" key="3">
    <source>
        <dbReference type="ARBA" id="ARBA00022723"/>
    </source>
</evidence>
<evidence type="ECO:0000256" key="6">
    <source>
        <dbReference type="ARBA" id="ARBA00022842"/>
    </source>
</evidence>
<dbReference type="EC" id="3.6.1.66" evidence="10"/>
<dbReference type="GO" id="GO:0005829">
    <property type="term" value="C:cytosol"/>
    <property type="evidence" value="ECO:0007669"/>
    <property type="project" value="TreeGrafter"/>
</dbReference>
<evidence type="ECO:0000256" key="5">
    <source>
        <dbReference type="ARBA" id="ARBA00022801"/>
    </source>
</evidence>
<protein>
    <recommendedName>
        <fullName evidence="10">dITP/XTP pyrophosphatase</fullName>
        <ecNumber evidence="10">3.6.1.66</ecNumber>
    </recommendedName>
    <alternativeName>
        <fullName evidence="10">Non-canonical purine NTP pyrophosphatase</fullName>
    </alternativeName>
    <alternativeName>
        <fullName evidence="10">Non-standard purine NTP pyrophosphatase</fullName>
    </alternativeName>
    <alternativeName>
        <fullName evidence="10">Nucleoside-triphosphate diphosphatase</fullName>
    </alternativeName>
    <alternativeName>
        <fullName evidence="10">Nucleoside-triphosphate pyrophosphatase</fullName>
        <shortName evidence="10">NTPase</shortName>
    </alternativeName>
</protein>
<keyword evidence="4 10" id="KW-0547">Nucleotide-binding</keyword>
<feature type="active site" description="Proton acceptor" evidence="10">
    <location>
        <position position="84"/>
    </location>
</feature>
<evidence type="ECO:0000256" key="2">
    <source>
        <dbReference type="ARBA" id="ARBA00011738"/>
    </source>
</evidence>
<comment type="catalytic activity">
    <reaction evidence="10">
        <text>ITP + H2O = IMP + diphosphate + H(+)</text>
        <dbReference type="Rhea" id="RHEA:29399"/>
        <dbReference type="ChEBI" id="CHEBI:15377"/>
        <dbReference type="ChEBI" id="CHEBI:15378"/>
        <dbReference type="ChEBI" id="CHEBI:33019"/>
        <dbReference type="ChEBI" id="CHEBI:58053"/>
        <dbReference type="ChEBI" id="CHEBI:61402"/>
        <dbReference type="EC" id="3.6.1.66"/>
    </reaction>
</comment>
<comment type="cofactor">
    <cofactor evidence="10">
        <name>Mg(2+)</name>
        <dbReference type="ChEBI" id="CHEBI:18420"/>
    </cofactor>
    <text evidence="10">Binds 1 Mg(2+) ion per subunit.</text>
</comment>
<comment type="subunit">
    <text evidence="2 10">Homodimer.</text>
</comment>
<evidence type="ECO:0000256" key="9">
    <source>
        <dbReference type="ARBA" id="ARBA00052017"/>
    </source>
</evidence>
<dbReference type="AlphaFoldDB" id="A0A327M4K2"/>
<feature type="binding site" evidence="10">
    <location>
        <position position="84"/>
    </location>
    <ligand>
        <name>Mg(2+)</name>
        <dbReference type="ChEBI" id="CHEBI:18420"/>
    </ligand>
</feature>
<feature type="binding site" evidence="10">
    <location>
        <begin position="196"/>
        <end position="197"/>
    </location>
    <ligand>
        <name>substrate</name>
    </ligand>
</feature>
<dbReference type="CDD" id="cd00515">
    <property type="entry name" value="HAM1"/>
    <property type="match status" value="1"/>
</dbReference>
<dbReference type="PANTHER" id="PTHR11067">
    <property type="entry name" value="INOSINE TRIPHOSPHATE PYROPHOSPHATASE/HAM1 PROTEIN"/>
    <property type="match status" value="1"/>
</dbReference>
<keyword evidence="7 10" id="KW-0546">Nucleotide metabolism</keyword>
<name>A0A327M4K2_9PROT</name>
<dbReference type="RefSeq" id="WP_111471679.1">
    <property type="nucleotide sequence ID" value="NZ_QLIX01000020.1"/>
</dbReference>
<reference evidence="12" key="1">
    <citation type="submission" date="2018-06" db="EMBL/GenBank/DDBJ databases">
        <authorList>
            <person name="Khan S.A."/>
        </authorList>
    </citation>
    <scope>NUCLEOTIDE SEQUENCE [LARGE SCALE GENOMIC DNA]</scope>
    <source>
        <strain evidence="12">DB-1506</strain>
    </source>
</reference>
<dbReference type="PANTHER" id="PTHR11067:SF9">
    <property type="entry name" value="INOSINE TRIPHOSPHATE PYROPHOSPHATASE"/>
    <property type="match status" value="1"/>
</dbReference>
<proteinExistence type="inferred from homology"/>
<evidence type="ECO:0000256" key="8">
    <source>
        <dbReference type="ARBA" id="ARBA00051875"/>
    </source>
</evidence>
<dbReference type="GO" id="GO:0035870">
    <property type="term" value="F:dITP diphosphatase activity"/>
    <property type="evidence" value="ECO:0007669"/>
    <property type="project" value="UniProtKB-UniRule"/>
</dbReference>
<evidence type="ECO:0000256" key="7">
    <source>
        <dbReference type="ARBA" id="ARBA00023080"/>
    </source>
</evidence>
<feature type="binding site" evidence="10">
    <location>
        <begin position="23"/>
        <end position="28"/>
    </location>
    <ligand>
        <name>substrate</name>
    </ligand>
</feature>
<keyword evidence="5 10" id="KW-0378">Hydrolase</keyword>
<dbReference type="EMBL" id="QLIX01000020">
    <property type="protein sequence ID" value="RAI57162.1"/>
    <property type="molecule type" value="Genomic_DNA"/>
</dbReference>
<feature type="binding site" evidence="10">
    <location>
        <begin position="168"/>
        <end position="171"/>
    </location>
    <ligand>
        <name>substrate</name>
    </ligand>
</feature>
<dbReference type="GO" id="GO:0036222">
    <property type="term" value="F:XTP diphosphatase activity"/>
    <property type="evidence" value="ECO:0007669"/>
    <property type="project" value="UniProtKB-UniRule"/>
</dbReference>
<dbReference type="HAMAP" id="MF_01405">
    <property type="entry name" value="Non_canon_purine_NTPase"/>
    <property type="match status" value="1"/>
</dbReference>
<evidence type="ECO:0000256" key="10">
    <source>
        <dbReference type="HAMAP-Rule" id="MF_01405"/>
    </source>
</evidence>
<dbReference type="GO" id="GO:0000166">
    <property type="term" value="F:nucleotide binding"/>
    <property type="evidence" value="ECO:0007669"/>
    <property type="project" value="UniProtKB-KW"/>
</dbReference>
<sequence>MPGGGAAGAPHRRLAPGRLVLASHNAGKLREVAALVAPHGLQVVSAGELGLPEPAETEDSFLGNAAIKALAAARASGLPALADDSGFSVAALGGDPGVRTADWAEQPGGGRDYAMAMAKVAALAAPQADRRAWFTCALVLAWPDGHTEGFEGRVEGHWVQPPRGDRGFGYDPMFVPEGGDETFGEMDPAAKHRISHRARAFALLAAACLPPAG</sequence>
<dbReference type="GO" id="GO:0036220">
    <property type="term" value="F:ITP diphosphatase activity"/>
    <property type="evidence" value="ECO:0007669"/>
    <property type="project" value="UniProtKB-UniRule"/>
</dbReference>
<comment type="caution">
    <text evidence="11">The sequence shown here is derived from an EMBL/GenBank/DDBJ whole genome shotgun (WGS) entry which is preliminary data.</text>
</comment>
<keyword evidence="12" id="KW-1185">Reference proteome</keyword>
<dbReference type="InterPro" id="IPR029001">
    <property type="entry name" value="ITPase-like_fam"/>
</dbReference>
<gene>
    <name evidence="11" type="ORF">DOO78_20180</name>
</gene>
<comment type="function">
    <text evidence="10">Pyrophosphatase that catalyzes the hydrolysis of nucleoside triphosphates to their monophosphate derivatives, with a high preference for the non-canonical purine nucleotides XTP (xanthosine triphosphate), dITP (deoxyinosine triphosphate) and ITP. Seems to function as a house-cleaning enzyme that removes non-canonical purine nucleotides from the nucleotide pool, thus preventing their incorporation into DNA/RNA and avoiding chromosomal lesions.</text>
</comment>
<evidence type="ECO:0000256" key="4">
    <source>
        <dbReference type="ARBA" id="ARBA00022741"/>
    </source>
</evidence>
<evidence type="ECO:0000313" key="12">
    <source>
        <dbReference type="Proteomes" id="UP000249065"/>
    </source>
</evidence>
<accession>A0A327M4K2</accession>
<comment type="catalytic activity">
    <reaction evidence="9 10">
        <text>XTP + H2O = XMP + diphosphate + H(+)</text>
        <dbReference type="Rhea" id="RHEA:28610"/>
        <dbReference type="ChEBI" id="CHEBI:15377"/>
        <dbReference type="ChEBI" id="CHEBI:15378"/>
        <dbReference type="ChEBI" id="CHEBI:33019"/>
        <dbReference type="ChEBI" id="CHEBI:57464"/>
        <dbReference type="ChEBI" id="CHEBI:61314"/>
        <dbReference type="EC" id="3.6.1.66"/>
    </reaction>
</comment>
<comment type="caution">
    <text evidence="10">Lacks conserved residue(s) required for the propagation of feature annotation.</text>
</comment>
<evidence type="ECO:0000256" key="1">
    <source>
        <dbReference type="ARBA" id="ARBA00008023"/>
    </source>
</evidence>
<dbReference type="Pfam" id="PF01725">
    <property type="entry name" value="Ham1p_like"/>
    <property type="match status" value="1"/>
</dbReference>
<dbReference type="OrthoDB" id="9807456at2"/>
<dbReference type="Proteomes" id="UP000249065">
    <property type="component" value="Unassembled WGS sequence"/>
</dbReference>
<dbReference type="SUPFAM" id="SSF52972">
    <property type="entry name" value="ITPase-like"/>
    <property type="match status" value="1"/>
</dbReference>
<organism evidence="11 12">
    <name type="scientific">Roseicella frigidaeris</name>
    <dbReference type="NCBI Taxonomy" id="2230885"/>
    <lineage>
        <taxon>Bacteria</taxon>
        <taxon>Pseudomonadati</taxon>
        <taxon>Pseudomonadota</taxon>
        <taxon>Alphaproteobacteria</taxon>
        <taxon>Acetobacterales</taxon>
        <taxon>Roseomonadaceae</taxon>
        <taxon>Roseicella</taxon>
    </lineage>
</organism>
<feature type="binding site" evidence="10">
    <location>
        <position position="191"/>
    </location>
    <ligand>
        <name>substrate</name>
    </ligand>
</feature>
<dbReference type="GO" id="GO:0046872">
    <property type="term" value="F:metal ion binding"/>
    <property type="evidence" value="ECO:0007669"/>
    <property type="project" value="UniProtKB-KW"/>
</dbReference>
<evidence type="ECO:0000313" key="11">
    <source>
        <dbReference type="EMBL" id="RAI57162.1"/>
    </source>
</evidence>
<dbReference type="InterPro" id="IPR002637">
    <property type="entry name" value="RdgB/HAM1"/>
</dbReference>
<comment type="catalytic activity">
    <reaction evidence="8 10">
        <text>dITP + H2O = dIMP + diphosphate + H(+)</text>
        <dbReference type="Rhea" id="RHEA:28342"/>
        <dbReference type="ChEBI" id="CHEBI:15377"/>
        <dbReference type="ChEBI" id="CHEBI:15378"/>
        <dbReference type="ChEBI" id="CHEBI:33019"/>
        <dbReference type="ChEBI" id="CHEBI:61194"/>
        <dbReference type="ChEBI" id="CHEBI:61382"/>
        <dbReference type="EC" id="3.6.1.66"/>
    </reaction>
</comment>
<keyword evidence="6 10" id="KW-0460">Magnesium</keyword>
<dbReference type="FunFam" id="3.90.950.10:FF:000001">
    <property type="entry name" value="dITP/XTP pyrophosphatase"/>
    <property type="match status" value="1"/>
</dbReference>
<comment type="similarity">
    <text evidence="1 10">Belongs to the HAM1 NTPase family.</text>
</comment>
<dbReference type="InterPro" id="IPR020922">
    <property type="entry name" value="dITP/XTP_pyrophosphatase"/>
</dbReference>
<dbReference type="GO" id="GO:0009117">
    <property type="term" value="P:nucleotide metabolic process"/>
    <property type="evidence" value="ECO:0007669"/>
    <property type="project" value="UniProtKB-KW"/>
</dbReference>
<dbReference type="Gene3D" id="3.90.950.10">
    <property type="match status" value="1"/>
</dbReference>
<feature type="binding site" evidence="10">
    <location>
        <position position="85"/>
    </location>
    <ligand>
        <name>substrate</name>
    </ligand>
</feature>
<keyword evidence="3 10" id="KW-0479">Metal-binding</keyword>
<dbReference type="GO" id="GO:0017111">
    <property type="term" value="F:ribonucleoside triphosphate phosphatase activity"/>
    <property type="evidence" value="ECO:0007669"/>
    <property type="project" value="InterPro"/>
</dbReference>